<feature type="transmembrane region" description="Helical" evidence="11">
    <location>
        <begin position="203"/>
        <end position="220"/>
    </location>
</feature>
<proteinExistence type="predicted"/>
<evidence type="ECO:0000313" key="14">
    <source>
        <dbReference type="Proteomes" id="UP001239909"/>
    </source>
</evidence>
<keyword evidence="4" id="KW-0997">Cell inner membrane</keyword>
<evidence type="ECO:0000256" key="3">
    <source>
        <dbReference type="ARBA" id="ARBA00022516"/>
    </source>
</evidence>
<dbReference type="Pfam" id="PF00892">
    <property type="entry name" value="EamA"/>
    <property type="match status" value="1"/>
</dbReference>
<feature type="transmembrane region" description="Helical" evidence="11">
    <location>
        <begin position="137"/>
        <end position="159"/>
    </location>
</feature>
<evidence type="ECO:0000313" key="13">
    <source>
        <dbReference type="EMBL" id="GMG80915.1"/>
    </source>
</evidence>
<sequence length="245" mass="26457">MALPFALFVFPLPEGRLWLVLGGVFFIHALYKWLMAMAYSRGAYTAVYPVVRGTGPLGTVVLAWLFFHESFRPLQWAGVLLLSGGIMGLALVNIAAMEHIGRRTLRAALLIAFASGLTVSAYTAYDAFGIRLAPDPFTFLAWFFVIDGLLFPLLAIRWYARMPEPPPLRPLALRGMIGGLIGFVSFGGVMLATRLDKVGEAAALRETSVIFAAVIGWALLGERIGWARAGLMGAIALGAVLVETG</sequence>
<evidence type="ECO:0000256" key="2">
    <source>
        <dbReference type="ARBA" id="ARBA00022475"/>
    </source>
</evidence>
<evidence type="ECO:0000256" key="11">
    <source>
        <dbReference type="SAM" id="Phobius"/>
    </source>
</evidence>
<gene>
    <name evidence="13" type="ORF">LNKW23_01270</name>
</gene>
<keyword evidence="5" id="KW-0441">Lipid A biosynthesis</keyword>
<dbReference type="InterPro" id="IPR037185">
    <property type="entry name" value="EmrE-like"/>
</dbReference>
<feature type="transmembrane region" description="Helical" evidence="11">
    <location>
        <begin position="107"/>
        <end position="125"/>
    </location>
</feature>
<evidence type="ECO:0000256" key="9">
    <source>
        <dbReference type="ARBA" id="ARBA00023098"/>
    </source>
</evidence>
<feature type="transmembrane region" description="Helical" evidence="11">
    <location>
        <begin position="15"/>
        <end position="34"/>
    </location>
</feature>
<feature type="domain" description="EamA" evidence="12">
    <location>
        <begin position="108"/>
        <end position="242"/>
    </location>
</feature>
<dbReference type="InterPro" id="IPR000620">
    <property type="entry name" value="EamA_dom"/>
</dbReference>
<feature type="transmembrane region" description="Helical" evidence="11">
    <location>
        <begin position="46"/>
        <end position="67"/>
    </location>
</feature>
<protein>
    <submittedName>
        <fullName evidence="13">DMT family transporter</fullName>
    </submittedName>
</protein>
<dbReference type="InterPro" id="IPR000390">
    <property type="entry name" value="Small_drug/metabolite_transptr"/>
</dbReference>
<keyword evidence="9" id="KW-0443">Lipid metabolism</keyword>
<reference evidence="13 14" key="1">
    <citation type="submission" date="2023-04" db="EMBL/GenBank/DDBJ databases">
        <title>Marinoamorphus aggregata gen. nov., sp. Nov., isolate from tissue of brittle star Ophioplocus japonicus.</title>
        <authorList>
            <person name="Kawano K."/>
            <person name="Sawayama S."/>
            <person name="Nakagawa S."/>
        </authorList>
    </citation>
    <scope>NUCLEOTIDE SEQUENCE [LARGE SCALE GENOMIC DNA]</scope>
    <source>
        <strain evidence="13 14">NKW23</strain>
    </source>
</reference>
<keyword evidence="8 11" id="KW-1133">Transmembrane helix</keyword>
<accession>A0ABQ6LFA8</accession>
<evidence type="ECO:0000256" key="4">
    <source>
        <dbReference type="ARBA" id="ARBA00022519"/>
    </source>
</evidence>
<evidence type="ECO:0000256" key="10">
    <source>
        <dbReference type="ARBA" id="ARBA00023136"/>
    </source>
</evidence>
<name>A0ABQ6LFA8_9RHOB</name>
<organism evidence="13 14">
    <name type="scientific">Paralimibaculum aggregatum</name>
    <dbReference type="NCBI Taxonomy" id="3036245"/>
    <lineage>
        <taxon>Bacteria</taxon>
        <taxon>Pseudomonadati</taxon>
        <taxon>Pseudomonadota</taxon>
        <taxon>Alphaproteobacteria</taxon>
        <taxon>Rhodobacterales</taxon>
        <taxon>Paracoccaceae</taxon>
        <taxon>Paralimibaculum</taxon>
    </lineage>
</organism>
<evidence type="ECO:0000256" key="8">
    <source>
        <dbReference type="ARBA" id="ARBA00022989"/>
    </source>
</evidence>
<keyword evidence="7" id="KW-0448">Lipopolysaccharide biosynthesis</keyword>
<evidence type="ECO:0000259" key="12">
    <source>
        <dbReference type="Pfam" id="PF00892"/>
    </source>
</evidence>
<dbReference type="SUPFAM" id="SSF103481">
    <property type="entry name" value="Multidrug resistance efflux transporter EmrE"/>
    <property type="match status" value="2"/>
</dbReference>
<keyword evidence="3" id="KW-0444">Lipid biosynthesis</keyword>
<dbReference type="Proteomes" id="UP001239909">
    <property type="component" value="Unassembled WGS sequence"/>
</dbReference>
<dbReference type="EMBL" id="BSYI01000001">
    <property type="protein sequence ID" value="GMG80915.1"/>
    <property type="molecule type" value="Genomic_DNA"/>
</dbReference>
<comment type="subcellular location">
    <subcellularLocation>
        <location evidence="1">Cell membrane</location>
        <topology evidence="1">Multi-pass membrane protein</topology>
    </subcellularLocation>
</comment>
<evidence type="ECO:0000256" key="7">
    <source>
        <dbReference type="ARBA" id="ARBA00022985"/>
    </source>
</evidence>
<keyword evidence="10 11" id="KW-0472">Membrane</keyword>
<comment type="caution">
    <text evidence="13">The sequence shown here is derived from an EMBL/GenBank/DDBJ whole genome shotgun (WGS) entry which is preliminary data.</text>
</comment>
<feature type="transmembrane region" description="Helical" evidence="11">
    <location>
        <begin position="73"/>
        <end position="95"/>
    </location>
</feature>
<keyword evidence="6 11" id="KW-0812">Transmembrane</keyword>
<dbReference type="PANTHER" id="PTHR30561">
    <property type="entry name" value="SMR FAMILY PROTON-DEPENDENT DRUG EFFLUX TRANSPORTER SUGE"/>
    <property type="match status" value="1"/>
</dbReference>
<evidence type="ECO:0000256" key="5">
    <source>
        <dbReference type="ARBA" id="ARBA00022556"/>
    </source>
</evidence>
<evidence type="ECO:0000256" key="1">
    <source>
        <dbReference type="ARBA" id="ARBA00004651"/>
    </source>
</evidence>
<keyword evidence="14" id="KW-1185">Reference proteome</keyword>
<dbReference type="PANTHER" id="PTHR30561:SF9">
    <property type="entry name" value="4-AMINO-4-DEOXY-L-ARABINOSE-PHOSPHOUNDECAPRENOL FLIPPASE SUBUNIT ARNF-RELATED"/>
    <property type="match status" value="1"/>
</dbReference>
<feature type="transmembrane region" description="Helical" evidence="11">
    <location>
        <begin position="171"/>
        <end position="191"/>
    </location>
</feature>
<keyword evidence="2" id="KW-1003">Cell membrane</keyword>
<evidence type="ECO:0000256" key="6">
    <source>
        <dbReference type="ARBA" id="ARBA00022692"/>
    </source>
</evidence>
<dbReference type="Gene3D" id="1.10.3730.20">
    <property type="match status" value="1"/>
</dbReference>